<evidence type="ECO:0000256" key="4">
    <source>
        <dbReference type="ARBA" id="ARBA00022777"/>
    </source>
</evidence>
<feature type="region of interest" description="Disordered" evidence="6">
    <location>
        <begin position="97"/>
        <end position="155"/>
    </location>
</feature>
<accession>A0A7J6LGE9</accession>
<gene>
    <name evidence="8" type="ORF">FOL47_008113</name>
</gene>
<evidence type="ECO:0000313" key="9">
    <source>
        <dbReference type="Proteomes" id="UP000591131"/>
    </source>
</evidence>
<dbReference type="Proteomes" id="UP000591131">
    <property type="component" value="Unassembled WGS sequence"/>
</dbReference>
<dbReference type="InterPro" id="IPR000719">
    <property type="entry name" value="Prot_kinase_dom"/>
</dbReference>
<keyword evidence="3" id="KW-0547">Nucleotide-binding</keyword>
<keyword evidence="2" id="KW-0808">Transferase</keyword>
<comment type="caution">
    <text evidence="8">The sequence shown here is derived from an EMBL/GenBank/DDBJ whole genome shotgun (WGS) entry which is preliminary data.</text>
</comment>
<evidence type="ECO:0000313" key="8">
    <source>
        <dbReference type="EMBL" id="KAF4658233.1"/>
    </source>
</evidence>
<organism evidence="8 9">
    <name type="scientific">Perkinsus chesapeaki</name>
    <name type="common">Clam parasite</name>
    <name type="synonym">Perkinsus andrewsi</name>
    <dbReference type="NCBI Taxonomy" id="330153"/>
    <lineage>
        <taxon>Eukaryota</taxon>
        <taxon>Sar</taxon>
        <taxon>Alveolata</taxon>
        <taxon>Perkinsozoa</taxon>
        <taxon>Perkinsea</taxon>
        <taxon>Perkinsida</taxon>
        <taxon>Perkinsidae</taxon>
        <taxon>Perkinsus</taxon>
    </lineage>
</organism>
<reference evidence="8 9" key="1">
    <citation type="submission" date="2020-04" db="EMBL/GenBank/DDBJ databases">
        <title>Perkinsus chesapeaki whole genome sequence.</title>
        <authorList>
            <person name="Bogema D.R."/>
        </authorList>
    </citation>
    <scope>NUCLEOTIDE SEQUENCE [LARGE SCALE GENOMIC DNA]</scope>
    <source>
        <strain evidence="8">ATCC PRA-425</strain>
    </source>
</reference>
<feature type="region of interest" description="Disordered" evidence="6">
    <location>
        <begin position="21"/>
        <end position="80"/>
    </location>
</feature>
<feature type="compositionally biased region" description="Polar residues" evidence="6">
    <location>
        <begin position="22"/>
        <end position="42"/>
    </location>
</feature>
<dbReference type="InterPro" id="IPR011009">
    <property type="entry name" value="Kinase-like_dom_sf"/>
</dbReference>
<evidence type="ECO:0000256" key="3">
    <source>
        <dbReference type="ARBA" id="ARBA00022741"/>
    </source>
</evidence>
<dbReference type="Gene3D" id="1.10.510.10">
    <property type="entry name" value="Transferase(Phosphotransferase) domain 1"/>
    <property type="match status" value="2"/>
</dbReference>
<dbReference type="GO" id="GO:0004674">
    <property type="term" value="F:protein serine/threonine kinase activity"/>
    <property type="evidence" value="ECO:0007669"/>
    <property type="project" value="UniProtKB-KW"/>
</dbReference>
<keyword evidence="4" id="KW-0418">Kinase</keyword>
<dbReference type="OrthoDB" id="10252354at2759"/>
<dbReference type="GO" id="GO:0005634">
    <property type="term" value="C:nucleus"/>
    <property type="evidence" value="ECO:0007669"/>
    <property type="project" value="TreeGrafter"/>
</dbReference>
<dbReference type="Pfam" id="PF00069">
    <property type="entry name" value="Pkinase"/>
    <property type="match status" value="1"/>
</dbReference>
<evidence type="ECO:0000256" key="1">
    <source>
        <dbReference type="ARBA" id="ARBA00022527"/>
    </source>
</evidence>
<dbReference type="PANTHER" id="PTHR24345">
    <property type="entry name" value="SERINE/THREONINE-PROTEIN KINASE PLK"/>
    <property type="match status" value="1"/>
</dbReference>
<evidence type="ECO:0000256" key="2">
    <source>
        <dbReference type="ARBA" id="ARBA00022679"/>
    </source>
</evidence>
<evidence type="ECO:0000259" key="7">
    <source>
        <dbReference type="PROSITE" id="PS50011"/>
    </source>
</evidence>
<dbReference type="SUPFAM" id="SSF56112">
    <property type="entry name" value="Protein kinase-like (PK-like)"/>
    <property type="match status" value="1"/>
</dbReference>
<sequence>MYSMLNEKGCVNITVYDKRDPSQQTAPAAHTVASTVDTQSRQVAEGKSQDEPSEEKKNDEPRVRRTSLIRKPDSLGTHSSASEELLKIVCNSMFTDVEKDDHSNNGISVSEEGRSSTIFPGIEDSDSEEKENGGRDDTTQAFSHDDFELGQGGGGAVYRAVHKDTGKEKLLQGIAGSKSNKTNQSKLQIDNLYIRSALQTEGGKTDNGDTFLVLDYVDGEDLSSWLDREAATGYGVDTSKARVPTAGEGCEGSLKTLCGTVTYMAPEVLQQMQCMAEPRQTKKTDVWGLGMILHEMLIGSPPECAERPGKDGRFPEPKLSRDIEDKEATDLIRRCLSVNPRHRPLCTDILQHPWLKHDDNIAAKTSSPPATHAMYHRHAEDLAGEESSGYRLRLSSSPEGGSLSERVYSLRSDEDDEGDYCYCCFCYWPR</sequence>
<feature type="domain" description="Protein kinase" evidence="7">
    <location>
        <begin position="1"/>
        <end position="355"/>
    </location>
</feature>
<feature type="compositionally biased region" description="Basic and acidic residues" evidence="6">
    <location>
        <begin position="47"/>
        <end position="63"/>
    </location>
</feature>
<evidence type="ECO:0000256" key="6">
    <source>
        <dbReference type="SAM" id="MobiDB-lite"/>
    </source>
</evidence>
<name>A0A7J6LGE9_PERCH</name>
<feature type="compositionally biased region" description="Basic and acidic residues" evidence="6">
    <location>
        <begin position="130"/>
        <end position="147"/>
    </location>
</feature>
<dbReference type="PROSITE" id="PS50011">
    <property type="entry name" value="PROTEIN_KINASE_DOM"/>
    <property type="match status" value="1"/>
</dbReference>
<dbReference type="PANTHER" id="PTHR24345:SF0">
    <property type="entry name" value="CELL CYCLE SERINE_THREONINE-PROTEIN KINASE CDC5_MSD2"/>
    <property type="match status" value="1"/>
</dbReference>
<evidence type="ECO:0000256" key="5">
    <source>
        <dbReference type="ARBA" id="ARBA00022840"/>
    </source>
</evidence>
<keyword evidence="5" id="KW-0067">ATP-binding</keyword>
<keyword evidence="1" id="KW-0723">Serine/threonine-protein kinase</keyword>
<dbReference type="AlphaFoldDB" id="A0A7J6LGE9"/>
<dbReference type="EMBL" id="JAAPAO010000503">
    <property type="protein sequence ID" value="KAF4658233.1"/>
    <property type="molecule type" value="Genomic_DNA"/>
</dbReference>
<dbReference type="SMART" id="SM00220">
    <property type="entry name" value="S_TKc"/>
    <property type="match status" value="1"/>
</dbReference>
<dbReference type="GO" id="GO:0005524">
    <property type="term" value="F:ATP binding"/>
    <property type="evidence" value="ECO:0007669"/>
    <property type="project" value="UniProtKB-KW"/>
</dbReference>
<protein>
    <recommendedName>
        <fullName evidence="7">Protein kinase domain-containing protein</fullName>
    </recommendedName>
</protein>
<keyword evidence="9" id="KW-1185">Reference proteome</keyword>
<proteinExistence type="predicted"/>